<dbReference type="GO" id="GO:0032259">
    <property type="term" value="P:methylation"/>
    <property type="evidence" value="ECO:0007669"/>
    <property type="project" value="UniProtKB-KW"/>
</dbReference>
<dbReference type="PANTHER" id="PTHR30522">
    <property type="entry name" value="NUCLEOSIDE TRIPHOSPHATE PYROPHOSPHOHYDROLASE"/>
    <property type="match status" value="1"/>
</dbReference>
<evidence type="ECO:0000313" key="4">
    <source>
        <dbReference type="Proteomes" id="UP000184080"/>
    </source>
</evidence>
<dbReference type="AlphaFoldDB" id="A0A1M6LI75"/>
<dbReference type="InterPro" id="IPR014777">
    <property type="entry name" value="4pyrrole_Mease_sub1"/>
</dbReference>
<dbReference type="FunFam" id="1.10.287.1080:FF:000003">
    <property type="entry name" value="Nucleoside triphosphate pyrophosphohydrolase"/>
    <property type="match status" value="1"/>
</dbReference>
<dbReference type="SUPFAM" id="SSF53790">
    <property type="entry name" value="Tetrapyrrole methylase"/>
    <property type="match status" value="1"/>
</dbReference>
<dbReference type="InterPro" id="IPR000878">
    <property type="entry name" value="4pyrrol_Mease"/>
</dbReference>
<dbReference type="InterPro" id="IPR035996">
    <property type="entry name" value="4pyrrol_Methylase_sf"/>
</dbReference>
<dbReference type="InterPro" id="IPR024180">
    <property type="entry name" value="Tetrapyrrole_Mease/MazG_pred"/>
</dbReference>
<dbReference type="CDD" id="cd11528">
    <property type="entry name" value="NTP-PPase_MazG_Nterm"/>
    <property type="match status" value="1"/>
</dbReference>
<gene>
    <name evidence="3" type="ORF">SAMN05444401_3652</name>
</gene>
<organism evidence="3 4">
    <name type="scientific">Clostridium amylolyticum</name>
    <dbReference type="NCBI Taxonomy" id="1121298"/>
    <lineage>
        <taxon>Bacteria</taxon>
        <taxon>Bacillati</taxon>
        <taxon>Bacillota</taxon>
        <taxon>Clostridia</taxon>
        <taxon>Eubacteriales</taxon>
        <taxon>Clostridiaceae</taxon>
        <taxon>Clostridium</taxon>
    </lineage>
</organism>
<feature type="domain" description="NTP pyrophosphohydrolase MazG-like" evidence="2">
    <location>
        <begin position="251"/>
        <end position="324"/>
    </location>
</feature>
<dbReference type="InterPro" id="IPR011551">
    <property type="entry name" value="NTP_PyrPHydrolase_MazG"/>
</dbReference>
<protein>
    <submittedName>
        <fullName evidence="3">Tetrapyrrole methylase family protein / MazG family protein</fullName>
    </submittedName>
</protein>
<keyword evidence="3" id="KW-0489">Methyltransferase</keyword>
<dbReference type="GO" id="GO:0046081">
    <property type="term" value="P:dUTP catabolic process"/>
    <property type="evidence" value="ECO:0007669"/>
    <property type="project" value="TreeGrafter"/>
</dbReference>
<dbReference type="InterPro" id="IPR048015">
    <property type="entry name" value="NTP-PPase_MazG-like_N"/>
</dbReference>
<dbReference type="GO" id="GO:0046047">
    <property type="term" value="P:TTP catabolic process"/>
    <property type="evidence" value="ECO:0007669"/>
    <property type="project" value="TreeGrafter"/>
</dbReference>
<dbReference type="GO" id="GO:0046061">
    <property type="term" value="P:dATP catabolic process"/>
    <property type="evidence" value="ECO:0007669"/>
    <property type="project" value="TreeGrafter"/>
</dbReference>
<dbReference type="InterPro" id="IPR048011">
    <property type="entry name" value="NTP-PPase_MazG-like_C"/>
</dbReference>
<sequence>MINIIGLGPGAADALTLGSLRLLKNSDDIMLRTAKHPTIDFINDEGINYLTYDYAYDKFKSFDEVYDFIAKDLVEKHKEKGDLVYAVPGHPLVAEKSVELLIHLAEEENIEVNIVPAVSFIDAVLESLKLDPVKGLKLIDAFDMANQIPDKRVGTVITQVYNKFIASEVKIKLLDFYEDETEIFFVRAAGIKGEESIRKIKLYELDWQEDIDYLTSLYIPEAPDNKKDFYEFVDIIDTLRAPGGCPWDREQSHDSLKKALIEESYEVIEAIEEMDDNKLVEELGDLLLQVVFHASIGKEEGYFNINDVVEGISKKMIYRHPHVFGDTQVSGSKEVLKNWDELKRKEQGLKTTTDELNHVAKSLPALIRAEKVQKKASKVGFDWDKAEDALNKIFEEAEELKDVYKLQNKAKILDEMGDLLFAAVNTCRFLNIDPEEALNSTTNKFIKRFSYVEKCAMSMGKTLNDMSLKDMDFYWDEAKKYEKNEK</sequence>
<dbReference type="RefSeq" id="WP_073010066.1">
    <property type="nucleotide sequence ID" value="NZ_FQZO01000007.1"/>
</dbReference>
<keyword evidence="3" id="KW-0808">Transferase</keyword>
<dbReference type="PIRSF" id="PIRSF002845">
    <property type="entry name" value="Ttrprl_mtas_MazG"/>
    <property type="match status" value="1"/>
</dbReference>
<dbReference type="GO" id="GO:0046052">
    <property type="term" value="P:UTP catabolic process"/>
    <property type="evidence" value="ECO:0007669"/>
    <property type="project" value="TreeGrafter"/>
</dbReference>
<dbReference type="Pfam" id="PF00590">
    <property type="entry name" value="TP_methylase"/>
    <property type="match status" value="1"/>
</dbReference>
<dbReference type="GO" id="GO:0046076">
    <property type="term" value="P:dTTP catabolic process"/>
    <property type="evidence" value="ECO:0007669"/>
    <property type="project" value="TreeGrafter"/>
</dbReference>
<dbReference type="Gene3D" id="1.10.287.1080">
    <property type="entry name" value="MazG-like"/>
    <property type="match status" value="2"/>
</dbReference>
<dbReference type="GO" id="GO:0047429">
    <property type="term" value="F:nucleoside triphosphate diphosphatase activity"/>
    <property type="evidence" value="ECO:0007669"/>
    <property type="project" value="InterPro"/>
</dbReference>
<dbReference type="NCBIfam" id="NF007113">
    <property type="entry name" value="PRK09562.1"/>
    <property type="match status" value="1"/>
</dbReference>
<dbReference type="CDD" id="cd11723">
    <property type="entry name" value="YabN_N_like"/>
    <property type="match status" value="1"/>
</dbReference>
<dbReference type="PANTHER" id="PTHR30522:SF0">
    <property type="entry name" value="NUCLEOSIDE TRIPHOSPHATE PYROPHOSPHOHYDROLASE"/>
    <property type="match status" value="1"/>
</dbReference>
<dbReference type="Pfam" id="PF03819">
    <property type="entry name" value="MazG"/>
    <property type="match status" value="2"/>
</dbReference>
<dbReference type="GO" id="GO:0008168">
    <property type="term" value="F:methyltransferase activity"/>
    <property type="evidence" value="ECO:0007669"/>
    <property type="project" value="UniProtKB-KW"/>
</dbReference>
<proteinExistence type="predicted"/>
<dbReference type="OrthoDB" id="9808939at2"/>
<evidence type="ECO:0000259" key="2">
    <source>
        <dbReference type="Pfam" id="PF03819"/>
    </source>
</evidence>
<name>A0A1M6LI75_9CLOT</name>
<evidence type="ECO:0000313" key="3">
    <source>
        <dbReference type="EMBL" id="SHJ70861.1"/>
    </source>
</evidence>
<dbReference type="Proteomes" id="UP000184080">
    <property type="component" value="Unassembled WGS sequence"/>
</dbReference>
<dbReference type="GO" id="GO:0006950">
    <property type="term" value="P:response to stress"/>
    <property type="evidence" value="ECO:0007669"/>
    <property type="project" value="UniProtKB-ARBA"/>
</dbReference>
<dbReference type="FunFam" id="1.10.287.1080:FF:000001">
    <property type="entry name" value="Nucleoside triphosphate pyrophosphohydrolase"/>
    <property type="match status" value="1"/>
</dbReference>
<dbReference type="SUPFAM" id="SSF101386">
    <property type="entry name" value="all-alpha NTP pyrophosphatases"/>
    <property type="match status" value="2"/>
</dbReference>
<dbReference type="NCBIfam" id="TIGR00444">
    <property type="entry name" value="mazG"/>
    <property type="match status" value="1"/>
</dbReference>
<dbReference type="STRING" id="1121298.SAMN05444401_3652"/>
<dbReference type="EMBL" id="FQZO01000007">
    <property type="protein sequence ID" value="SHJ70861.1"/>
    <property type="molecule type" value="Genomic_DNA"/>
</dbReference>
<dbReference type="GO" id="GO:0006203">
    <property type="term" value="P:dGTP catabolic process"/>
    <property type="evidence" value="ECO:0007669"/>
    <property type="project" value="TreeGrafter"/>
</dbReference>
<dbReference type="CDD" id="cd11529">
    <property type="entry name" value="NTP-PPase_MazG_Cterm"/>
    <property type="match status" value="1"/>
</dbReference>
<reference evidence="3 4" key="1">
    <citation type="submission" date="2016-11" db="EMBL/GenBank/DDBJ databases">
        <authorList>
            <person name="Jaros S."/>
            <person name="Januszkiewicz K."/>
            <person name="Wedrychowicz H."/>
        </authorList>
    </citation>
    <scope>NUCLEOTIDE SEQUENCE [LARGE SCALE GENOMIC DNA]</scope>
    <source>
        <strain evidence="3 4">DSM 21864</strain>
    </source>
</reference>
<dbReference type="InterPro" id="IPR004518">
    <property type="entry name" value="MazG-like_dom"/>
</dbReference>
<dbReference type="Gene3D" id="3.40.1010.10">
    <property type="entry name" value="Cobalt-precorrin-4 Transmethylase, Domain 1"/>
    <property type="match status" value="1"/>
</dbReference>
<feature type="domain" description="NTP pyrophosphohydrolase MazG-like" evidence="2">
    <location>
        <begin position="389"/>
        <end position="448"/>
    </location>
</feature>
<dbReference type="InterPro" id="IPR035013">
    <property type="entry name" value="YabN_N"/>
</dbReference>
<keyword evidence="4" id="KW-1185">Reference proteome</keyword>
<feature type="domain" description="Tetrapyrrole methylase" evidence="1">
    <location>
        <begin position="1"/>
        <end position="205"/>
    </location>
</feature>
<accession>A0A1M6LI75</accession>
<evidence type="ECO:0000259" key="1">
    <source>
        <dbReference type="Pfam" id="PF00590"/>
    </source>
</evidence>